<protein>
    <submittedName>
        <fullName evidence="1">Uncharacterized protein</fullName>
    </submittedName>
</protein>
<dbReference type="EMBL" id="CACRXK020014088">
    <property type="protein sequence ID" value="CAB4026233.1"/>
    <property type="molecule type" value="Genomic_DNA"/>
</dbReference>
<evidence type="ECO:0000313" key="2">
    <source>
        <dbReference type="Proteomes" id="UP001152795"/>
    </source>
</evidence>
<feature type="non-terminal residue" evidence="1">
    <location>
        <position position="1"/>
    </location>
</feature>
<dbReference type="OrthoDB" id="10608832at2759"/>
<organism evidence="1 2">
    <name type="scientific">Paramuricea clavata</name>
    <name type="common">Red gorgonian</name>
    <name type="synonym">Violescent sea-whip</name>
    <dbReference type="NCBI Taxonomy" id="317549"/>
    <lineage>
        <taxon>Eukaryota</taxon>
        <taxon>Metazoa</taxon>
        <taxon>Cnidaria</taxon>
        <taxon>Anthozoa</taxon>
        <taxon>Octocorallia</taxon>
        <taxon>Malacalcyonacea</taxon>
        <taxon>Plexauridae</taxon>
        <taxon>Paramuricea</taxon>
    </lineage>
</organism>
<reference evidence="1" key="1">
    <citation type="submission" date="2020-04" db="EMBL/GenBank/DDBJ databases">
        <authorList>
            <person name="Alioto T."/>
            <person name="Alioto T."/>
            <person name="Gomez Garrido J."/>
        </authorList>
    </citation>
    <scope>NUCLEOTIDE SEQUENCE</scope>
    <source>
        <strain evidence="1">A484AB</strain>
    </source>
</reference>
<sequence length="154" mass="17730">DKVGNTGEVKSDVVSMDPAAMNKFEKTYGNTKVVQVVSKQLYEKVRENLLPYHWNLFLFWWKLMAIFVFAYFVLTLVEILQENDTLPTVNILTTFCVGAFPHLMNMLVAKHSEEQENAWKEELKVRVKRLVYKLSADDNITSVLLVQGQNNGSQ</sequence>
<comment type="caution">
    <text evidence="1">The sequence shown here is derived from an EMBL/GenBank/DDBJ whole genome shotgun (WGS) entry which is preliminary data.</text>
</comment>
<feature type="non-terminal residue" evidence="1">
    <location>
        <position position="154"/>
    </location>
</feature>
<gene>
    <name evidence="1" type="ORF">PACLA_8A059746</name>
</gene>
<accession>A0A6S7KDE1</accession>
<proteinExistence type="predicted"/>
<dbReference type="AlphaFoldDB" id="A0A6S7KDE1"/>
<evidence type="ECO:0000313" key="1">
    <source>
        <dbReference type="EMBL" id="CAB4026233.1"/>
    </source>
</evidence>
<dbReference type="Proteomes" id="UP001152795">
    <property type="component" value="Unassembled WGS sequence"/>
</dbReference>
<name>A0A6S7KDE1_PARCT</name>
<keyword evidence="2" id="KW-1185">Reference proteome</keyword>